<proteinExistence type="predicted"/>
<dbReference type="Proteomes" id="UP000270272">
    <property type="component" value="Chromosome"/>
</dbReference>
<organism evidence="1 2">
    <name type="scientific">Citrobacter koseri</name>
    <name type="common">Citrobacter diversus</name>
    <dbReference type="NCBI Taxonomy" id="545"/>
    <lineage>
        <taxon>Bacteria</taxon>
        <taxon>Pseudomonadati</taxon>
        <taxon>Pseudomonadota</taxon>
        <taxon>Gammaproteobacteria</taxon>
        <taxon>Enterobacterales</taxon>
        <taxon>Enterobacteriaceae</taxon>
        <taxon>Citrobacter</taxon>
    </lineage>
</organism>
<reference evidence="1 2" key="1">
    <citation type="submission" date="2018-12" db="EMBL/GenBank/DDBJ databases">
        <authorList>
            <consortium name="Pathogen Informatics"/>
        </authorList>
    </citation>
    <scope>NUCLEOTIDE SEQUENCE [LARGE SCALE GENOMIC DNA]</scope>
    <source>
        <strain evidence="1 2">NCTC11075</strain>
    </source>
</reference>
<evidence type="ECO:0000313" key="2">
    <source>
        <dbReference type="Proteomes" id="UP000270272"/>
    </source>
</evidence>
<protein>
    <submittedName>
        <fullName evidence="1">Uncharacterized protein</fullName>
    </submittedName>
</protein>
<evidence type="ECO:0000313" key="1">
    <source>
        <dbReference type="EMBL" id="VEB84566.1"/>
    </source>
</evidence>
<name>A0A447UGB0_CITKO</name>
<dbReference type="EMBL" id="LR134204">
    <property type="protein sequence ID" value="VEB84566.1"/>
    <property type="molecule type" value="Genomic_DNA"/>
</dbReference>
<gene>
    <name evidence="1" type="ORF">NCTC11075_00473</name>
</gene>
<sequence length="66" mass="7097">MNARHCQEEKSATARGFLSSMMVGSHYGVVSTCFCGAGWEAPGAAGRVSGTLSHGFLFWTDQVEHF</sequence>
<dbReference type="AlphaFoldDB" id="A0A447UGB0"/>
<accession>A0A447UGB0</accession>